<dbReference type="AlphaFoldDB" id="A0A7J6M0J0"/>
<dbReference type="Proteomes" id="UP000591131">
    <property type="component" value="Unassembled WGS sequence"/>
</dbReference>
<evidence type="ECO:0000313" key="3">
    <source>
        <dbReference type="Proteomes" id="UP000591131"/>
    </source>
</evidence>
<name>A0A7J6M0J0_PERCH</name>
<protein>
    <recommendedName>
        <fullName evidence="4">Isopenicillin N synthase-like Fe(2+) 2OG dioxygenase domain-containing protein</fullName>
    </recommendedName>
</protein>
<evidence type="ECO:0000256" key="1">
    <source>
        <dbReference type="SAM" id="MobiDB-lite"/>
    </source>
</evidence>
<sequence>MIPPLRDRSPLVFTYDDESELMALDGVTDVDGLVVTELKLRGFVLVRHESSRLLKTLLGATSNYFDRDEEEKMKIAGGATMRKAQGRPVGYSRRGCGEFVDLHAIRDQSSVSFIPEGFNHGGFKAPLVAHIMHAANIAKALCACIARSLGGEGLIMRLMPHLSLFWCEAIAVVAARSESCASPGLEILSPQNHQWEPVDRFIADGKTVVVFPGDFMSIVTNDAIPAAAHRSIRGPTSSRRISIPVLFRTLPGSFWPPGVGGQFLNCDEPISMDDIDTYCEYKRKSNAARHKSGGDKDWILKTRTTSVRKKPST</sequence>
<dbReference type="Gene3D" id="2.60.120.330">
    <property type="entry name" value="B-lactam Antibiotic, Isopenicillin N Synthase, Chain"/>
    <property type="match status" value="1"/>
</dbReference>
<feature type="region of interest" description="Disordered" evidence="1">
    <location>
        <begin position="286"/>
        <end position="313"/>
    </location>
</feature>
<evidence type="ECO:0000313" key="2">
    <source>
        <dbReference type="EMBL" id="KAF4664926.1"/>
    </source>
</evidence>
<dbReference type="SUPFAM" id="SSF51197">
    <property type="entry name" value="Clavaminate synthase-like"/>
    <property type="match status" value="1"/>
</dbReference>
<dbReference type="InterPro" id="IPR027443">
    <property type="entry name" value="IPNS-like_sf"/>
</dbReference>
<accession>A0A7J6M0J0</accession>
<dbReference type="EMBL" id="JAAPAO010000276">
    <property type="protein sequence ID" value="KAF4664926.1"/>
    <property type="molecule type" value="Genomic_DNA"/>
</dbReference>
<proteinExistence type="predicted"/>
<comment type="caution">
    <text evidence="2">The sequence shown here is derived from an EMBL/GenBank/DDBJ whole genome shotgun (WGS) entry which is preliminary data.</text>
</comment>
<reference evidence="2 3" key="1">
    <citation type="submission" date="2020-04" db="EMBL/GenBank/DDBJ databases">
        <title>Perkinsus chesapeaki whole genome sequence.</title>
        <authorList>
            <person name="Bogema D.R."/>
        </authorList>
    </citation>
    <scope>NUCLEOTIDE SEQUENCE [LARGE SCALE GENOMIC DNA]</scope>
    <source>
        <strain evidence="2">ATCC PRA-425</strain>
    </source>
</reference>
<organism evidence="2 3">
    <name type="scientific">Perkinsus chesapeaki</name>
    <name type="common">Clam parasite</name>
    <name type="synonym">Perkinsus andrewsi</name>
    <dbReference type="NCBI Taxonomy" id="330153"/>
    <lineage>
        <taxon>Eukaryota</taxon>
        <taxon>Sar</taxon>
        <taxon>Alveolata</taxon>
        <taxon>Perkinsozoa</taxon>
        <taxon>Perkinsea</taxon>
        <taxon>Perkinsida</taxon>
        <taxon>Perkinsidae</taxon>
        <taxon>Perkinsus</taxon>
    </lineage>
</organism>
<keyword evidence="3" id="KW-1185">Reference proteome</keyword>
<gene>
    <name evidence="2" type="ORF">FOL47_004879</name>
</gene>
<dbReference type="OrthoDB" id="10641606at2759"/>
<evidence type="ECO:0008006" key="4">
    <source>
        <dbReference type="Google" id="ProtNLM"/>
    </source>
</evidence>